<dbReference type="GO" id="GO:0016491">
    <property type="term" value="F:oxidoreductase activity"/>
    <property type="evidence" value="ECO:0007669"/>
    <property type="project" value="UniProtKB-KW"/>
</dbReference>
<dbReference type="Pfam" id="PF00881">
    <property type="entry name" value="Nitroreductase"/>
    <property type="match status" value="1"/>
</dbReference>
<dbReference type="InterPro" id="IPR033878">
    <property type="entry name" value="NfsB-like"/>
</dbReference>
<keyword evidence="6 8" id="KW-0560">Oxidoreductase</keyword>
<evidence type="ECO:0000256" key="6">
    <source>
        <dbReference type="ARBA" id="ARBA00023002"/>
    </source>
</evidence>
<dbReference type="Gene3D" id="3.40.109.10">
    <property type="entry name" value="NADH Oxidase"/>
    <property type="match status" value="1"/>
</dbReference>
<dbReference type="InterPro" id="IPR029479">
    <property type="entry name" value="Nitroreductase"/>
</dbReference>
<accession>A0A1J5SDT5</accession>
<gene>
    <name evidence="8" type="ORF">GALL_113440</name>
</gene>
<organism evidence="8">
    <name type="scientific">mine drainage metagenome</name>
    <dbReference type="NCBI Taxonomy" id="410659"/>
    <lineage>
        <taxon>unclassified sequences</taxon>
        <taxon>metagenomes</taxon>
        <taxon>ecological metagenomes</taxon>
    </lineage>
</organism>
<protein>
    <submittedName>
        <fullName evidence="8">Putative NAD(P)H nitroreductase</fullName>
        <ecNumber evidence="8">1.-.-.-</ecNumber>
    </submittedName>
</protein>
<sequence>MTPVSSSTLLEALNWRYATKKFDASKKIPSDTWNTLEQALVLAPSSFGLQPWKFIIVQDPALRAKLSAAAWGQTQPVDCSHFVVFAGRKDLDAAEVDRFIQRTADIRHVDPATLKGYRDVIAGSVTNAKSGGYLDVWQSRQVYIALGQFMAAAALLGVDACPMEGLNPAQFDEILGLDTSRWGTLCACAAGYRAADDKYASLAKVRYSTSDVIEHR</sequence>
<evidence type="ECO:0000259" key="7">
    <source>
        <dbReference type="Pfam" id="PF00881"/>
    </source>
</evidence>
<dbReference type="InterPro" id="IPR000415">
    <property type="entry name" value="Nitroreductase-like"/>
</dbReference>
<evidence type="ECO:0000256" key="2">
    <source>
        <dbReference type="ARBA" id="ARBA00007118"/>
    </source>
</evidence>
<dbReference type="PANTHER" id="PTHR43673:SF2">
    <property type="entry name" value="NITROREDUCTASE"/>
    <property type="match status" value="1"/>
</dbReference>
<feature type="domain" description="Nitroreductase" evidence="7">
    <location>
        <begin position="14"/>
        <end position="192"/>
    </location>
</feature>
<dbReference type="CDD" id="cd02149">
    <property type="entry name" value="NfsB-like"/>
    <property type="match status" value="1"/>
</dbReference>
<comment type="cofactor">
    <cofactor evidence="1">
        <name>FMN</name>
        <dbReference type="ChEBI" id="CHEBI:58210"/>
    </cofactor>
</comment>
<keyword evidence="5" id="KW-0521">NADP</keyword>
<dbReference type="PANTHER" id="PTHR43673">
    <property type="entry name" value="NAD(P)H NITROREDUCTASE YDGI-RELATED"/>
    <property type="match status" value="1"/>
</dbReference>
<dbReference type="EMBL" id="MLJW01000043">
    <property type="protein sequence ID" value="OIR06434.1"/>
    <property type="molecule type" value="Genomic_DNA"/>
</dbReference>
<reference evidence="8" key="1">
    <citation type="submission" date="2016-10" db="EMBL/GenBank/DDBJ databases">
        <title>Sequence of Gallionella enrichment culture.</title>
        <authorList>
            <person name="Poehlein A."/>
            <person name="Muehling M."/>
            <person name="Daniel R."/>
        </authorList>
    </citation>
    <scope>NUCLEOTIDE SEQUENCE</scope>
</reference>
<keyword evidence="4" id="KW-0288">FMN</keyword>
<evidence type="ECO:0000313" key="8">
    <source>
        <dbReference type="EMBL" id="OIR06434.1"/>
    </source>
</evidence>
<evidence type="ECO:0000256" key="1">
    <source>
        <dbReference type="ARBA" id="ARBA00001917"/>
    </source>
</evidence>
<evidence type="ECO:0000256" key="3">
    <source>
        <dbReference type="ARBA" id="ARBA00022630"/>
    </source>
</evidence>
<proteinExistence type="inferred from homology"/>
<dbReference type="AlphaFoldDB" id="A0A1J5SDT5"/>
<dbReference type="SUPFAM" id="SSF55469">
    <property type="entry name" value="FMN-dependent nitroreductase-like"/>
    <property type="match status" value="1"/>
</dbReference>
<comment type="caution">
    <text evidence="8">The sequence shown here is derived from an EMBL/GenBank/DDBJ whole genome shotgun (WGS) entry which is preliminary data.</text>
</comment>
<dbReference type="EC" id="1.-.-.-" evidence="8"/>
<evidence type="ECO:0000256" key="4">
    <source>
        <dbReference type="ARBA" id="ARBA00022643"/>
    </source>
</evidence>
<evidence type="ECO:0000256" key="5">
    <source>
        <dbReference type="ARBA" id="ARBA00022857"/>
    </source>
</evidence>
<name>A0A1J5SDT5_9ZZZZ</name>
<keyword evidence="3" id="KW-0285">Flavoprotein</keyword>
<comment type="similarity">
    <text evidence="2">Belongs to the nitroreductase family.</text>
</comment>